<gene>
    <name evidence="6" type="ORF">MNBD_ALPHA04-1004</name>
</gene>
<dbReference type="InterPro" id="IPR042099">
    <property type="entry name" value="ANL_N_sf"/>
</dbReference>
<keyword evidence="2" id="KW-0436">Ligase</keyword>
<evidence type="ECO:0000256" key="4">
    <source>
        <dbReference type="ARBA" id="ARBA00022840"/>
    </source>
</evidence>
<dbReference type="GO" id="GO:0004467">
    <property type="term" value="F:long-chain fatty acid-CoA ligase activity"/>
    <property type="evidence" value="ECO:0007669"/>
    <property type="project" value="TreeGrafter"/>
</dbReference>
<protein>
    <recommendedName>
        <fullName evidence="5">AMP-dependent synthetase/ligase domain-containing protein</fullName>
    </recommendedName>
</protein>
<evidence type="ECO:0000256" key="1">
    <source>
        <dbReference type="ARBA" id="ARBA00006432"/>
    </source>
</evidence>
<reference evidence="6" key="1">
    <citation type="submission" date="2018-06" db="EMBL/GenBank/DDBJ databases">
        <authorList>
            <person name="Zhirakovskaya E."/>
        </authorList>
    </citation>
    <scope>NUCLEOTIDE SEQUENCE</scope>
</reference>
<evidence type="ECO:0000256" key="3">
    <source>
        <dbReference type="ARBA" id="ARBA00022741"/>
    </source>
</evidence>
<comment type="similarity">
    <text evidence="1">Belongs to the ATP-dependent AMP-binding enzyme family.</text>
</comment>
<dbReference type="SUPFAM" id="SSF56801">
    <property type="entry name" value="Acetyl-CoA synthetase-like"/>
    <property type="match status" value="1"/>
</dbReference>
<dbReference type="GO" id="GO:0005524">
    <property type="term" value="F:ATP binding"/>
    <property type="evidence" value="ECO:0007669"/>
    <property type="project" value="UniProtKB-KW"/>
</dbReference>
<sequence length="111" mass="12464">MNFLSMIKREVSFTLALKKLMKHVKSIDQDAPTLITDDIEASVDRHRDNIAFYFEGETQTYAEFDARANQIAHWALSQGFKAGDAVALFMENSPDYVATWFGLSKVGVVTA</sequence>
<dbReference type="Pfam" id="PF00501">
    <property type="entry name" value="AMP-binding"/>
    <property type="match status" value="1"/>
</dbReference>
<name>A0A3B0SKP0_9ZZZZ</name>
<keyword evidence="4" id="KW-0067">ATP-binding</keyword>
<dbReference type="GO" id="GO:0044539">
    <property type="term" value="P:long-chain fatty acid import into cell"/>
    <property type="evidence" value="ECO:0007669"/>
    <property type="project" value="TreeGrafter"/>
</dbReference>
<dbReference type="PANTHER" id="PTHR43107:SF15">
    <property type="entry name" value="FATTY ACID TRANSPORT PROTEIN 3, ISOFORM A"/>
    <property type="match status" value="1"/>
</dbReference>
<dbReference type="AlphaFoldDB" id="A0A3B0SKP0"/>
<organism evidence="6">
    <name type="scientific">hydrothermal vent metagenome</name>
    <dbReference type="NCBI Taxonomy" id="652676"/>
    <lineage>
        <taxon>unclassified sequences</taxon>
        <taxon>metagenomes</taxon>
        <taxon>ecological metagenomes</taxon>
    </lineage>
</organism>
<feature type="non-terminal residue" evidence="6">
    <location>
        <position position="111"/>
    </location>
</feature>
<accession>A0A3B0SKP0</accession>
<keyword evidence="3" id="KW-0547">Nucleotide-binding</keyword>
<proteinExistence type="inferred from homology"/>
<evidence type="ECO:0000313" key="6">
    <source>
        <dbReference type="EMBL" id="VAW04763.1"/>
    </source>
</evidence>
<dbReference type="PANTHER" id="PTHR43107">
    <property type="entry name" value="LONG-CHAIN FATTY ACID TRANSPORT PROTEIN"/>
    <property type="match status" value="1"/>
</dbReference>
<feature type="domain" description="AMP-dependent synthetase/ligase" evidence="5">
    <location>
        <begin position="40"/>
        <end position="110"/>
    </location>
</feature>
<dbReference type="EMBL" id="UOEF01000416">
    <property type="protein sequence ID" value="VAW04763.1"/>
    <property type="molecule type" value="Genomic_DNA"/>
</dbReference>
<dbReference type="GO" id="GO:0005886">
    <property type="term" value="C:plasma membrane"/>
    <property type="evidence" value="ECO:0007669"/>
    <property type="project" value="TreeGrafter"/>
</dbReference>
<evidence type="ECO:0000256" key="2">
    <source>
        <dbReference type="ARBA" id="ARBA00022598"/>
    </source>
</evidence>
<dbReference type="Gene3D" id="3.40.50.12780">
    <property type="entry name" value="N-terminal domain of ligase-like"/>
    <property type="match status" value="1"/>
</dbReference>
<dbReference type="InterPro" id="IPR000873">
    <property type="entry name" value="AMP-dep_synth/lig_dom"/>
</dbReference>
<evidence type="ECO:0000259" key="5">
    <source>
        <dbReference type="Pfam" id="PF00501"/>
    </source>
</evidence>
<dbReference type="GO" id="GO:0005324">
    <property type="term" value="F:long-chain fatty acid transmembrane transporter activity"/>
    <property type="evidence" value="ECO:0007669"/>
    <property type="project" value="TreeGrafter"/>
</dbReference>